<evidence type="ECO:0000313" key="3">
    <source>
        <dbReference type="EMBL" id="KAK5115584.1"/>
    </source>
</evidence>
<feature type="region of interest" description="Disordered" evidence="1">
    <location>
        <begin position="24"/>
        <end position="47"/>
    </location>
</feature>
<feature type="compositionally biased region" description="Low complexity" evidence="1">
    <location>
        <begin position="24"/>
        <end position="33"/>
    </location>
</feature>
<comment type="caution">
    <text evidence="3">The sequence shown here is derived from an EMBL/GenBank/DDBJ whole genome shotgun (WGS) entry which is preliminary data.</text>
</comment>
<dbReference type="InterPro" id="IPR008547">
    <property type="entry name" value="DUF829_TMEM53"/>
</dbReference>
<feature type="transmembrane region" description="Helical" evidence="2">
    <location>
        <begin position="172"/>
        <end position="195"/>
    </location>
</feature>
<dbReference type="Pfam" id="PF05705">
    <property type="entry name" value="DUF829"/>
    <property type="match status" value="1"/>
</dbReference>
<keyword evidence="2" id="KW-1133">Transmembrane helix</keyword>
<dbReference type="Proteomes" id="UP001310890">
    <property type="component" value="Unassembled WGS sequence"/>
</dbReference>
<dbReference type="EMBL" id="JAVRRL010000012">
    <property type="protein sequence ID" value="KAK5115584.1"/>
    <property type="molecule type" value="Genomic_DNA"/>
</dbReference>
<evidence type="ECO:0000313" key="4">
    <source>
        <dbReference type="Proteomes" id="UP001310890"/>
    </source>
</evidence>
<evidence type="ECO:0000256" key="2">
    <source>
        <dbReference type="SAM" id="Phobius"/>
    </source>
</evidence>
<protein>
    <submittedName>
        <fullName evidence="3">Uncharacterized protein</fullName>
    </submittedName>
</protein>
<accession>A0AAN7YIF0</accession>
<evidence type="ECO:0000256" key="1">
    <source>
        <dbReference type="SAM" id="MobiDB-lite"/>
    </source>
</evidence>
<proteinExistence type="predicted"/>
<sequence length="286" mass="32482">MESGDEEKALQLNCGLHRRMSLLSSPISSPRSTSPKDELYTPTEPVSSAPTTIVLGLWPYATEEQIRYYVQGYEALYPAARLLFLHYSPSYDQHIGDALDHLTASHANRPLDAPANILLHLFSGCGAAQGCALLRTYKLRTGHRLPVQAVIMDSLPTIHIPTYAAAGRSPRLVLSFLYTLLTMLLVRIIATLNYFHFEQKRKQHRHDLNNPYLIPPQARKCYIFETKDLMFSWHDTVAEHLRGDEECVLRDDMNVKRTSVDDRGKLSGDQERYWEGIDNCWTGHGS</sequence>
<organism evidence="3 4">
    <name type="scientific">Meristemomyces frigidus</name>
    <dbReference type="NCBI Taxonomy" id="1508187"/>
    <lineage>
        <taxon>Eukaryota</taxon>
        <taxon>Fungi</taxon>
        <taxon>Dikarya</taxon>
        <taxon>Ascomycota</taxon>
        <taxon>Pezizomycotina</taxon>
        <taxon>Dothideomycetes</taxon>
        <taxon>Dothideomycetidae</taxon>
        <taxon>Mycosphaerellales</taxon>
        <taxon>Teratosphaeriaceae</taxon>
        <taxon>Meristemomyces</taxon>
    </lineage>
</organism>
<keyword evidence="2" id="KW-0812">Transmembrane</keyword>
<name>A0AAN7YIF0_9PEZI</name>
<dbReference type="AlphaFoldDB" id="A0AAN7YIF0"/>
<gene>
    <name evidence="3" type="ORF">LTR62_001243</name>
</gene>
<reference evidence="3" key="1">
    <citation type="submission" date="2023-08" db="EMBL/GenBank/DDBJ databases">
        <title>Black Yeasts Isolated from many extreme environments.</title>
        <authorList>
            <person name="Coleine C."/>
            <person name="Stajich J.E."/>
            <person name="Selbmann L."/>
        </authorList>
    </citation>
    <scope>NUCLEOTIDE SEQUENCE</scope>
    <source>
        <strain evidence="3">CCFEE 5401</strain>
    </source>
</reference>
<keyword evidence="2" id="KW-0472">Membrane</keyword>